<evidence type="ECO:0000313" key="2">
    <source>
        <dbReference type="Proteomes" id="UP000198211"/>
    </source>
</evidence>
<gene>
    <name evidence="1" type="ORF">PHMEG_00030672</name>
</gene>
<dbReference type="Proteomes" id="UP000198211">
    <property type="component" value="Unassembled WGS sequence"/>
</dbReference>
<feature type="non-terminal residue" evidence="1">
    <location>
        <position position="1"/>
    </location>
</feature>
<dbReference type="EMBL" id="NBNE01009304">
    <property type="protein sequence ID" value="OWY98542.1"/>
    <property type="molecule type" value="Genomic_DNA"/>
</dbReference>
<comment type="caution">
    <text evidence="1">The sequence shown here is derived from an EMBL/GenBank/DDBJ whole genome shotgun (WGS) entry which is preliminary data.</text>
</comment>
<dbReference type="PANTHER" id="PTHR11439">
    <property type="entry name" value="GAG-POL-RELATED RETROTRANSPOSON"/>
    <property type="match status" value="1"/>
</dbReference>
<organism evidence="1 2">
    <name type="scientific">Phytophthora megakarya</name>
    <dbReference type="NCBI Taxonomy" id="4795"/>
    <lineage>
        <taxon>Eukaryota</taxon>
        <taxon>Sar</taxon>
        <taxon>Stramenopiles</taxon>
        <taxon>Oomycota</taxon>
        <taxon>Peronosporomycetes</taxon>
        <taxon>Peronosporales</taxon>
        <taxon>Peronosporaceae</taxon>
        <taxon>Phytophthora</taxon>
    </lineage>
</organism>
<evidence type="ECO:0000313" key="1">
    <source>
        <dbReference type="EMBL" id="OWY98542.1"/>
    </source>
</evidence>
<dbReference type="AlphaFoldDB" id="A0A225UZU1"/>
<dbReference type="OrthoDB" id="121998at2759"/>
<accession>A0A225UZU1</accession>
<proteinExistence type="predicted"/>
<dbReference type="CDD" id="cd09272">
    <property type="entry name" value="RNase_HI_RT_Ty1"/>
    <property type="match status" value="1"/>
</dbReference>
<dbReference type="PANTHER" id="PTHR11439:SF483">
    <property type="entry name" value="PEPTIDE SYNTHASE GLIP-LIKE, PUTATIVE (AFU_ORTHOLOGUE AFUA_3G12920)-RELATED"/>
    <property type="match status" value="1"/>
</dbReference>
<sequence length="235" mass="26566">MCGMEDSRPLMDSTKTLPVDGNKPFYDTTCMRETIGSLLWISICTRPDITMAVNYLARFVAVPTTAHWTAVQRVLRYSRGSRELKLHFPRSQAPGGLLTINAMSLAWYSKKQSTVALSTVEAEYIAGETAVQDCMWVKQLLAEMELHGKYNIIDLFIDNQCAIKNMKNGVTTARMKHINIKFHFIRNAIRDSIVHVTDCPTTDMKGHIFTKPYGMTLHGRNLSMLKLVILPTIKP</sequence>
<name>A0A225UZU1_9STRA</name>
<reference evidence="2" key="1">
    <citation type="submission" date="2017-03" db="EMBL/GenBank/DDBJ databases">
        <title>Phytopthora megakarya and P. palmivora, two closely related causual agents of cacao black pod achieved similar genome size and gene model numbers by different mechanisms.</title>
        <authorList>
            <person name="Ali S."/>
            <person name="Shao J."/>
            <person name="Larry D.J."/>
            <person name="Kronmiller B."/>
            <person name="Shen D."/>
            <person name="Strem M.D."/>
            <person name="Melnick R.L."/>
            <person name="Guiltinan M.J."/>
            <person name="Tyler B.M."/>
            <person name="Meinhardt L.W."/>
            <person name="Bailey B.A."/>
        </authorList>
    </citation>
    <scope>NUCLEOTIDE SEQUENCE [LARGE SCALE GENOMIC DNA]</scope>
    <source>
        <strain evidence="2">zdho120</strain>
    </source>
</reference>
<protein>
    <submittedName>
        <fullName evidence="1">Polyprotein</fullName>
    </submittedName>
</protein>
<keyword evidence="2" id="KW-1185">Reference proteome</keyword>
<dbReference type="STRING" id="4795.A0A225UZU1"/>